<keyword evidence="4" id="KW-1185">Reference proteome</keyword>
<dbReference type="RefSeq" id="WP_035548558.1">
    <property type="nucleotide sequence ID" value="NZ_AWFH01000002.1"/>
</dbReference>
<dbReference type="InterPro" id="IPR020843">
    <property type="entry name" value="ER"/>
</dbReference>
<dbReference type="SUPFAM" id="SSF51735">
    <property type="entry name" value="NAD(P)-binding Rossmann-fold domains"/>
    <property type="match status" value="1"/>
</dbReference>
<dbReference type="Pfam" id="PF00107">
    <property type="entry name" value="ADH_zinc_N"/>
    <property type="match status" value="1"/>
</dbReference>
<dbReference type="OrthoDB" id="9805663at2"/>
<dbReference type="PANTHER" id="PTHR43205:SF7">
    <property type="entry name" value="PROSTAGLANDIN REDUCTASE 1"/>
    <property type="match status" value="1"/>
</dbReference>
<dbReference type="PATRIC" id="fig|1280948.3.peg.739"/>
<dbReference type="AlphaFoldDB" id="A0A059E9P8"/>
<protein>
    <recommendedName>
        <fullName evidence="2">Enoyl reductase (ER) domain-containing protein</fullName>
    </recommendedName>
</protein>
<evidence type="ECO:0000256" key="1">
    <source>
        <dbReference type="ARBA" id="ARBA00023002"/>
    </source>
</evidence>
<accession>A0A059E9P8</accession>
<proteinExistence type="predicted"/>
<dbReference type="InterPro" id="IPR036291">
    <property type="entry name" value="NAD(P)-bd_dom_sf"/>
</dbReference>
<dbReference type="Gene3D" id="3.40.50.720">
    <property type="entry name" value="NAD(P)-binding Rossmann-like Domain"/>
    <property type="match status" value="1"/>
</dbReference>
<sequence length="346" mass="38195">MTKLNRQWIYARPVTGELAMENFAYRQVPVPVPGQGQVLVRNRLVSLDPANRTYFVMQNYRPKLELGDVMASFAIGEVIESRDRRFKTGDLIHADLGWQDYAILNSYERSEYVYKCTQGHSDEDLIGVLGVTGLTAYFGLQEVGKLQAGETVVVGGATGACGVIIGQLAKLAGCRVIGFGGGPDKCQWLVDEIGFDAAIDYKGNDPAGDLAHICPEGVDFFSDAVGGIVTQSTLPLMKKNARWYHYGNVSTYDRATTDSPVDLGEALTATLRNICEERNLRPRFLLVFDYYCQRKSAEKVLAGLLKSGQLKAPTTIVDGFEKLPETLIHGTLQGNRYGKLNVRLRR</sequence>
<dbReference type="Gene3D" id="3.90.180.10">
    <property type="entry name" value="Medium-chain alcohol dehydrogenases, catalytic domain"/>
    <property type="match status" value="1"/>
</dbReference>
<dbReference type="PANTHER" id="PTHR43205">
    <property type="entry name" value="PROSTAGLANDIN REDUCTASE"/>
    <property type="match status" value="1"/>
</dbReference>
<dbReference type="InterPro" id="IPR013149">
    <property type="entry name" value="ADH-like_C"/>
</dbReference>
<dbReference type="EMBL" id="AWFH01000002">
    <property type="protein sequence ID" value="KCZ64659.1"/>
    <property type="molecule type" value="Genomic_DNA"/>
</dbReference>
<comment type="caution">
    <text evidence="3">The sequence shown here is derived from an EMBL/GenBank/DDBJ whole genome shotgun (WGS) entry which is preliminary data.</text>
</comment>
<dbReference type="SUPFAM" id="SSF50129">
    <property type="entry name" value="GroES-like"/>
    <property type="match status" value="1"/>
</dbReference>
<evidence type="ECO:0000313" key="4">
    <source>
        <dbReference type="Proteomes" id="UP000024547"/>
    </source>
</evidence>
<dbReference type="Proteomes" id="UP000024547">
    <property type="component" value="Unassembled WGS sequence"/>
</dbReference>
<gene>
    <name evidence="3" type="ORF">HY36_12500</name>
</gene>
<dbReference type="STRING" id="1280948.HY36_12500"/>
<organism evidence="3 4">
    <name type="scientific">Hyphomonas atlantica</name>
    <dbReference type="NCBI Taxonomy" id="1280948"/>
    <lineage>
        <taxon>Bacteria</taxon>
        <taxon>Pseudomonadati</taxon>
        <taxon>Pseudomonadota</taxon>
        <taxon>Alphaproteobacteria</taxon>
        <taxon>Hyphomonadales</taxon>
        <taxon>Hyphomonadaceae</taxon>
        <taxon>Hyphomonas</taxon>
    </lineage>
</organism>
<evidence type="ECO:0000313" key="3">
    <source>
        <dbReference type="EMBL" id="KCZ64659.1"/>
    </source>
</evidence>
<dbReference type="InterPro" id="IPR011032">
    <property type="entry name" value="GroES-like_sf"/>
</dbReference>
<dbReference type="SMART" id="SM00829">
    <property type="entry name" value="PKS_ER"/>
    <property type="match status" value="1"/>
</dbReference>
<keyword evidence="1" id="KW-0560">Oxidoreductase</keyword>
<name>A0A059E9P8_9PROT</name>
<reference evidence="3 4" key="1">
    <citation type="journal article" date="2014" name="Antonie Van Leeuwenhoek">
        <title>Hyphomonas beringensis sp. nov. and Hyphomonas chukchiensis sp. nov., isolated from surface seawater of the Bering Sea and Chukchi Sea.</title>
        <authorList>
            <person name="Li C."/>
            <person name="Lai Q."/>
            <person name="Li G."/>
            <person name="Dong C."/>
            <person name="Wang J."/>
            <person name="Liao Y."/>
            <person name="Shao Z."/>
        </authorList>
    </citation>
    <scope>NUCLEOTIDE SEQUENCE [LARGE SCALE GENOMIC DNA]</scope>
    <source>
        <strain evidence="3 4">22II1-22F38</strain>
    </source>
</reference>
<evidence type="ECO:0000259" key="2">
    <source>
        <dbReference type="SMART" id="SM00829"/>
    </source>
</evidence>
<dbReference type="Pfam" id="PF16884">
    <property type="entry name" value="ADH_N_2"/>
    <property type="match status" value="1"/>
</dbReference>
<dbReference type="CDD" id="cd05288">
    <property type="entry name" value="PGDH"/>
    <property type="match status" value="1"/>
</dbReference>
<dbReference type="GO" id="GO:0016628">
    <property type="term" value="F:oxidoreductase activity, acting on the CH-CH group of donors, NAD or NADP as acceptor"/>
    <property type="evidence" value="ECO:0007669"/>
    <property type="project" value="InterPro"/>
</dbReference>
<feature type="domain" description="Enoyl reductase (ER)" evidence="2">
    <location>
        <begin position="19"/>
        <end position="302"/>
    </location>
</feature>
<dbReference type="InterPro" id="IPR041694">
    <property type="entry name" value="ADH_N_2"/>
</dbReference>
<dbReference type="eggNOG" id="COG2130">
    <property type="taxonomic scope" value="Bacteria"/>
</dbReference>
<dbReference type="InterPro" id="IPR045010">
    <property type="entry name" value="MDR_fam"/>
</dbReference>